<name>A0A840AH62_9PROT</name>
<dbReference type="Proteomes" id="UP000553193">
    <property type="component" value="Unassembled WGS sequence"/>
</dbReference>
<organism evidence="1 2">
    <name type="scientific">Roseococcus suduntuyensis</name>
    <dbReference type="NCBI Taxonomy" id="455361"/>
    <lineage>
        <taxon>Bacteria</taxon>
        <taxon>Pseudomonadati</taxon>
        <taxon>Pseudomonadota</taxon>
        <taxon>Alphaproteobacteria</taxon>
        <taxon>Acetobacterales</taxon>
        <taxon>Roseomonadaceae</taxon>
        <taxon>Roseococcus</taxon>
    </lineage>
</organism>
<feature type="non-terminal residue" evidence="1">
    <location>
        <position position="27"/>
    </location>
</feature>
<evidence type="ECO:0000313" key="1">
    <source>
        <dbReference type="EMBL" id="MBB3900421.1"/>
    </source>
</evidence>
<sequence length="27" mass="2908">MRAAIILAAGQGTRMRSAQPKVMHQLA</sequence>
<keyword evidence="1" id="KW-0808">Transferase</keyword>
<dbReference type="GO" id="GO:0016740">
    <property type="term" value="F:transferase activity"/>
    <property type="evidence" value="ECO:0007669"/>
    <property type="project" value="UniProtKB-KW"/>
</dbReference>
<evidence type="ECO:0000313" key="2">
    <source>
        <dbReference type="Proteomes" id="UP000553193"/>
    </source>
</evidence>
<dbReference type="EMBL" id="JACIDJ010000010">
    <property type="protein sequence ID" value="MBB3900421.1"/>
    <property type="molecule type" value="Genomic_DNA"/>
</dbReference>
<reference evidence="1 2" key="1">
    <citation type="submission" date="2020-08" db="EMBL/GenBank/DDBJ databases">
        <title>Genomic Encyclopedia of Type Strains, Phase IV (KMG-IV): sequencing the most valuable type-strain genomes for metagenomic binning, comparative biology and taxonomic classification.</title>
        <authorList>
            <person name="Goeker M."/>
        </authorList>
    </citation>
    <scope>NUCLEOTIDE SEQUENCE [LARGE SCALE GENOMIC DNA]</scope>
    <source>
        <strain evidence="1 2">DSM 19979</strain>
    </source>
</reference>
<protein>
    <submittedName>
        <fullName evidence="1">Bifunctional N-acetylglucosamine-1-phosphate-uridyltransferase/glucosamine-1-phosphate-acetyltransferase GlmU-like protein</fullName>
    </submittedName>
</protein>
<accession>A0A840AH62</accession>
<dbReference type="InterPro" id="IPR029044">
    <property type="entry name" value="Nucleotide-diphossugar_trans"/>
</dbReference>
<proteinExistence type="predicted"/>
<keyword evidence="2" id="KW-1185">Reference proteome</keyword>
<dbReference type="Gene3D" id="3.90.550.10">
    <property type="entry name" value="Spore Coat Polysaccharide Biosynthesis Protein SpsA, Chain A"/>
    <property type="match status" value="1"/>
</dbReference>
<dbReference type="SUPFAM" id="SSF53448">
    <property type="entry name" value="Nucleotide-diphospho-sugar transferases"/>
    <property type="match status" value="1"/>
</dbReference>
<dbReference type="AlphaFoldDB" id="A0A840AH62"/>
<gene>
    <name evidence="1" type="ORF">GGQ83_003897</name>
</gene>
<comment type="caution">
    <text evidence="1">The sequence shown here is derived from an EMBL/GenBank/DDBJ whole genome shotgun (WGS) entry which is preliminary data.</text>
</comment>